<dbReference type="Gene3D" id="1.25.40.390">
    <property type="match status" value="1"/>
</dbReference>
<dbReference type="CDD" id="cd08977">
    <property type="entry name" value="SusD"/>
    <property type="match status" value="1"/>
</dbReference>
<keyword evidence="4" id="KW-0998">Cell outer membrane</keyword>
<dbReference type="Pfam" id="PF07980">
    <property type="entry name" value="SusD_RagB"/>
    <property type="match status" value="1"/>
</dbReference>
<dbReference type="GO" id="GO:0009279">
    <property type="term" value="C:cell outer membrane"/>
    <property type="evidence" value="ECO:0007669"/>
    <property type="project" value="UniProtKB-SubCell"/>
</dbReference>
<feature type="domain" description="RagB/SusD" evidence="6">
    <location>
        <begin position="327"/>
        <end position="489"/>
    </location>
</feature>
<evidence type="ECO:0000256" key="2">
    <source>
        <dbReference type="ARBA" id="ARBA00022729"/>
    </source>
</evidence>
<name>A0A5J4SGL9_9ZZZZ</name>
<evidence type="ECO:0000313" key="8">
    <source>
        <dbReference type="EMBL" id="KAA6344413.1"/>
    </source>
</evidence>
<feature type="compositionally biased region" description="Basic and acidic residues" evidence="5">
    <location>
        <begin position="499"/>
        <end position="509"/>
    </location>
</feature>
<proteinExistence type="predicted"/>
<evidence type="ECO:0000256" key="1">
    <source>
        <dbReference type="ARBA" id="ARBA00004442"/>
    </source>
</evidence>
<protein>
    <submittedName>
        <fullName evidence="8">RagB/SusD family nutrient uptake outer membrane protein</fullName>
    </submittedName>
</protein>
<dbReference type="SUPFAM" id="SSF48452">
    <property type="entry name" value="TPR-like"/>
    <property type="match status" value="1"/>
</dbReference>
<dbReference type="InterPro" id="IPR012944">
    <property type="entry name" value="SusD_RagB_dom"/>
</dbReference>
<feature type="region of interest" description="Disordered" evidence="5">
    <location>
        <begin position="489"/>
        <end position="509"/>
    </location>
</feature>
<organism evidence="8">
    <name type="scientific">termite gut metagenome</name>
    <dbReference type="NCBI Taxonomy" id="433724"/>
    <lineage>
        <taxon>unclassified sequences</taxon>
        <taxon>metagenomes</taxon>
        <taxon>organismal metagenomes</taxon>
    </lineage>
</organism>
<keyword evidence="3" id="KW-0472">Membrane</keyword>
<evidence type="ECO:0000256" key="5">
    <source>
        <dbReference type="SAM" id="MobiDB-lite"/>
    </source>
</evidence>
<dbReference type="EMBL" id="SNRY01000219">
    <property type="protein sequence ID" value="KAA6344413.1"/>
    <property type="molecule type" value="Genomic_DNA"/>
</dbReference>
<comment type="caution">
    <text evidence="8">The sequence shown here is derived from an EMBL/GenBank/DDBJ whole genome shotgun (WGS) entry which is preliminary data.</text>
</comment>
<dbReference type="InterPro" id="IPR033985">
    <property type="entry name" value="SusD-like_N"/>
</dbReference>
<reference evidence="8" key="1">
    <citation type="submission" date="2019-03" db="EMBL/GenBank/DDBJ databases">
        <title>Single cell metagenomics reveals metabolic interactions within the superorganism composed of flagellate Streblomastix strix and complex community of Bacteroidetes bacteria on its surface.</title>
        <authorList>
            <person name="Treitli S.C."/>
            <person name="Kolisko M."/>
            <person name="Husnik F."/>
            <person name="Keeling P."/>
            <person name="Hampl V."/>
        </authorList>
    </citation>
    <scope>NUCLEOTIDE SEQUENCE</scope>
    <source>
        <strain evidence="8">STM</strain>
    </source>
</reference>
<feature type="domain" description="SusD-like N-terminal" evidence="7">
    <location>
        <begin position="49"/>
        <end position="219"/>
    </location>
</feature>
<dbReference type="AlphaFoldDB" id="A0A5J4SGL9"/>
<evidence type="ECO:0000259" key="6">
    <source>
        <dbReference type="Pfam" id="PF07980"/>
    </source>
</evidence>
<keyword evidence="2" id="KW-0732">Signal</keyword>
<accession>A0A5J4SGL9</accession>
<gene>
    <name evidence="8" type="ORF">EZS27_007966</name>
</gene>
<comment type="subcellular location">
    <subcellularLocation>
        <location evidence="1">Cell outer membrane</location>
    </subcellularLocation>
</comment>
<dbReference type="InterPro" id="IPR011990">
    <property type="entry name" value="TPR-like_helical_dom_sf"/>
</dbReference>
<evidence type="ECO:0000256" key="4">
    <source>
        <dbReference type="ARBA" id="ARBA00023237"/>
    </source>
</evidence>
<evidence type="ECO:0000256" key="3">
    <source>
        <dbReference type="ARBA" id="ARBA00023136"/>
    </source>
</evidence>
<dbReference type="Pfam" id="PF14322">
    <property type="entry name" value="SusD-like_3"/>
    <property type="match status" value="1"/>
</dbReference>
<evidence type="ECO:0000259" key="7">
    <source>
        <dbReference type="Pfam" id="PF14322"/>
    </source>
</evidence>
<sequence>MKKIFLIAAVAFLNSACVELDLIPSSSINKDNFYKTEEDALTAVNGIYSILTKWPTDFYGMYSNLSLYLGDLTTEYVKAGANTNSMFIRQLSNSGVQPGNVFMECGWAESYIGINRANIVIDKLADSELPDNVKNRLSNEAKYLRALFYFNIVRWWGDAPLILHDGDGEGAPRDNVDVLYAQIVEDLEDAAKLPDEFSGSASGRATNGAAIATLSKVYLTWAQTDSEQGKAKQAEFYQKSIDYANQVITSGKYRLLEDFRDNFNVTKKNGPEHIFSIQHSEKDNVTGHCTFAMGWSNSEPVLIVNDLKFYQIFDDADQRKTGSYAKTLYHPAGDSLFVFNVPLFRKYIDTINFANDQYAGRNMNTLYIRYAEVLLIKAESENELRGPTSEAYEAINQVRRRAYKQFPLTASSPYDLSGLTKEQFREKLQAERFLELVLEGHHWFDLVRWRKLVQTVKPYKPDASARNYLFPIPTDQLILNPGLTQNWGYNGGEGTNPYRDYEPGYTDKE</sequence>